<dbReference type="SUPFAM" id="SSF56784">
    <property type="entry name" value="HAD-like"/>
    <property type="match status" value="1"/>
</dbReference>
<dbReference type="PRINTS" id="PR00413">
    <property type="entry name" value="HADHALOGNASE"/>
</dbReference>
<dbReference type="Pfam" id="PF13419">
    <property type="entry name" value="HAD_2"/>
    <property type="match status" value="1"/>
</dbReference>
<dbReference type="InterPro" id="IPR023214">
    <property type="entry name" value="HAD_sf"/>
</dbReference>
<dbReference type="InterPro" id="IPR023198">
    <property type="entry name" value="PGP-like_dom2"/>
</dbReference>
<dbReference type="GO" id="GO:0006281">
    <property type="term" value="P:DNA repair"/>
    <property type="evidence" value="ECO:0007669"/>
    <property type="project" value="TreeGrafter"/>
</dbReference>
<dbReference type="STRING" id="576118.SAMN05216216_10552"/>
<dbReference type="InterPro" id="IPR006439">
    <property type="entry name" value="HAD-SF_hydro_IA"/>
</dbReference>
<dbReference type="SFLD" id="SFLDG01129">
    <property type="entry name" value="C1.5:_HAD__Beta-PGM__Phosphata"/>
    <property type="match status" value="1"/>
</dbReference>
<protein>
    <submittedName>
        <fullName evidence="1">Phosphoglycolate phosphatase</fullName>
    </submittedName>
</protein>
<accession>A0A1G9D5B2</accession>
<organism evidence="1 2">
    <name type="scientific">Lacicoccus qingdaonensis</name>
    <dbReference type="NCBI Taxonomy" id="576118"/>
    <lineage>
        <taxon>Bacteria</taxon>
        <taxon>Bacillati</taxon>
        <taxon>Bacillota</taxon>
        <taxon>Bacilli</taxon>
        <taxon>Bacillales</taxon>
        <taxon>Salinicoccaceae</taxon>
        <taxon>Lacicoccus</taxon>
    </lineage>
</organism>
<proteinExistence type="predicted"/>
<dbReference type="AlphaFoldDB" id="A0A1G9D5B2"/>
<dbReference type="InterPro" id="IPR050155">
    <property type="entry name" value="HAD-like_hydrolase_sf"/>
</dbReference>
<dbReference type="InterPro" id="IPR041492">
    <property type="entry name" value="HAD_2"/>
</dbReference>
<evidence type="ECO:0000313" key="1">
    <source>
        <dbReference type="EMBL" id="SDK58894.1"/>
    </source>
</evidence>
<dbReference type="NCBIfam" id="TIGR01549">
    <property type="entry name" value="HAD-SF-IA-v1"/>
    <property type="match status" value="1"/>
</dbReference>
<dbReference type="InterPro" id="IPR036412">
    <property type="entry name" value="HAD-like_sf"/>
</dbReference>
<evidence type="ECO:0000313" key="2">
    <source>
        <dbReference type="Proteomes" id="UP000199008"/>
    </source>
</evidence>
<dbReference type="Proteomes" id="UP000199008">
    <property type="component" value="Unassembled WGS sequence"/>
</dbReference>
<dbReference type="GO" id="GO:0005829">
    <property type="term" value="C:cytosol"/>
    <property type="evidence" value="ECO:0007669"/>
    <property type="project" value="TreeGrafter"/>
</dbReference>
<dbReference type="RefSeq" id="WP_092985133.1">
    <property type="nucleotide sequence ID" value="NZ_FNFY01000005.1"/>
</dbReference>
<dbReference type="PANTHER" id="PTHR43434:SF1">
    <property type="entry name" value="PHOSPHOGLYCOLATE PHOSPHATASE"/>
    <property type="match status" value="1"/>
</dbReference>
<name>A0A1G9D5B2_9BACL</name>
<keyword evidence="2" id="KW-1185">Reference proteome</keyword>
<dbReference type="OrthoDB" id="9792518at2"/>
<dbReference type="SFLD" id="SFLDS00003">
    <property type="entry name" value="Haloacid_Dehalogenase"/>
    <property type="match status" value="1"/>
</dbReference>
<dbReference type="Gene3D" id="3.40.50.1000">
    <property type="entry name" value="HAD superfamily/HAD-like"/>
    <property type="match status" value="1"/>
</dbReference>
<dbReference type="EMBL" id="FNFY01000005">
    <property type="protein sequence ID" value="SDK58894.1"/>
    <property type="molecule type" value="Genomic_DNA"/>
</dbReference>
<sequence length="234" mass="26133">MEAILFDKDGTLLNYEKVWTPFAIKSVEAFTEHFNIHSQKESVARALGLVDNKMQPGSVAASGTSRDIHEAYENFAEGGGEWAQKFYEENLEFIAEHMELIDGSREVLSTLKSLGYKNVIVTSDSRKGTELFIKQLELAELIDDIVSGDDTEYQKPDIRVLYPFLNRHNYAVDDVVMVGDNDADTLLGKDEGLYTIGVLSGTSKKDDLKGADMILDSVTDLIESGEFVLHDKRN</sequence>
<dbReference type="Gene3D" id="1.10.150.240">
    <property type="entry name" value="Putative phosphatase, domain 2"/>
    <property type="match status" value="1"/>
</dbReference>
<dbReference type="PANTHER" id="PTHR43434">
    <property type="entry name" value="PHOSPHOGLYCOLATE PHOSPHATASE"/>
    <property type="match status" value="1"/>
</dbReference>
<gene>
    <name evidence="1" type="ORF">SAMN05216216_10552</name>
</gene>
<reference evidence="2" key="1">
    <citation type="submission" date="2016-10" db="EMBL/GenBank/DDBJ databases">
        <authorList>
            <person name="Varghese N."/>
            <person name="Submissions S."/>
        </authorList>
    </citation>
    <scope>NUCLEOTIDE SEQUENCE [LARGE SCALE GENOMIC DNA]</scope>
    <source>
        <strain evidence="2">CGMCC 1.8895</strain>
    </source>
</reference>
<dbReference type="GO" id="GO:0008967">
    <property type="term" value="F:phosphoglycolate phosphatase activity"/>
    <property type="evidence" value="ECO:0007669"/>
    <property type="project" value="TreeGrafter"/>
</dbReference>